<accession>A0A1E7NFL9</accession>
<gene>
    <name evidence="2" type="ORF">HS99_0002075</name>
</gene>
<dbReference type="AlphaFoldDB" id="A0A1E7NFL9"/>
<evidence type="ECO:0000256" key="1">
    <source>
        <dbReference type="SAM" id="MobiDB-lite"/>
    </source>
</evidence>
<reference evidence="2" key="1">
    <citation type="submission" date="2016-08" db="EMBL/GenBank/DDBJ databases">
        <title>Sequencing, Assembly and Comparative Genomics of S. aureofaciens ATCC 10762.</title>
        <authorList>
            <person name="Gradnigo J.S."/>
            <person name="Johnson N."/>
            <person name="Somerville G.A."/>
        </authorList>
    </citation>
    <scope>NUCLEOTIDE SEQUENCE [LARGE SCALE GENOMIC DNA]</scope>
    <source>
        <strain evidence="2">ATCC 10762</strain>
    </source>
</reference>
<proteinExistence type="predicted"/>
<protein>
    <submittedName>
        <fullName evidence="2">Uncharacterized protein</fullName>
    </submittedName>
</protein>
<dbReference type="Proteomes" id="UP000037395">
    <property type="component" value="Unassembled WGS sequence"/>
</dbReference>
<organism evidence="2 3">
    <name type="scientific">Kitasatospora aureofaciens</name>
    <name type="common">Streptomyces aureofaciens</name>
    <dbReference type="NCBI Taxonomy" id="1894"/>
    <lineage>
        <taxon>Bacteria</taxon>
        <taxon>Bacillati</taxon>
        <taxon>Actinomycetota</taxon>
        <taxon>Actinomycetes</taxon>
        <taxon>Kitasatosporales</taxon>
        <taxon>Streptomycetaceae</taxon>
        <taxon>Kitasatospora</taxon>
    </lineage>
</organism>
<name>A0A1E7NFL9_KITAU</name>
<evidence type="ECO:0000313" key="3">
    <source>
        <dbReference type="Proteomes" id="UP000037395"/>
    </source>
</evidence>
<keyword evidence="3" id="KW-1185">Reference proteome</keyword>
<dbReference type="RefSeq" id="WP_030556247.1">
    <property type="nucleotide sequence ID" value="NZ_JBEZYM010000016.1"/>
</dbReference>
<sequence>MKLSEWSAWISLGLFWLDPAFWMSLASCHQLVPVPRMLWSPRPSIRPWPPSAARTASMPALAPATLISGRQPPLDEARVPQAGLPESW</sequence>
<evidence type="ECO:0000313" key="2">
    <source>
        <dbReference type="EMBL" id="OEV39501.1"/>
    </source>
</evidence>
<comment type="caution">
    <text evidence="2">The sequence shown here is derived from an EMBL/GenBank/DDBJ whole genome shotgun (WGS) entry which is preliminary data.</text>
</comment>
<dbReference type="EMBL" id="JPRF03000001">
    <property type="protein sequence ID" value="OEV39501.1"/>
    <property type="molecule type" value="Genomic_DNA"/>
</dbReference>
<feature type="region of interest" description="Disordered" evidence="1">
    <location>
        <begin position="66"/>
        <end position="88"/>
    </location>
</feature>